<gene>
    <name evidence="2" type="ORF">CMUS01_06493</name>
</gene>
<feature type="compositionally biased region" description="Basic and acidic residues" evidence="1">
    <location>
        <begin position="150"/>
        <end position="159"/>
    </location>
</feature>
<evidence type="ECO:0000313" key="3">
    <source>
        <dbReference type="Proteomes" id="UP000639643"/>
    </source>
</evidence>
<feature type="compositionally biased region" description="Basic and acidic residues" evidence="1">
    <location>
        <begin position="196"/>
        <end position="215"/>
    </location>
</feature>
<dbReference type="Proteomes" id="UP000639643">
    <property type="component" value="Unassembled WGS sequence"/>
</dbReference>
<dbReference type="AlphaFoldDB" id="A0A8H6KL91"/>
<name>A0A8H6KL91_9PEZI</name>
<comment type="caution">
    <text evidence="2">The sequence shown here is derived from an EMBL/GenBank/DDBJ whole genome shotgun (WGS) entry which is preliminary data.</text>
</comment>
<organism evidence="2 3">
    <name type="scientific">Colletotrichum musicola</name>
    <dbReference type="NCBI Taxonomy" id="2175873"/>
    <lineage>
        <taxon>Eukaryota</taxon>
        <taxon>Fungi</taxon>
        <taxon>Dikarya</taxon>
        <taxon>Ascomycota</taxon>
        <taxon>Pezizomycotina</taxon>
        <taxon>Sordariomycetes</taxon>
        <taxon>Hypocreomycetidae</taxon>
        <taxon>Glomerellales</taxon>
        <taxon>Glomerellaceae</taxon>
        <taxon>Colletotrichum</taxon>
        <taxon>Colletotrichum orchidearum species complex</taxon>
    </lineage>
</organism>
<sequence>MGSDGQAQAQAQEQEPEEQARTQAGRTRTKARGGAAERVAQNGEVRWDLHYWRVKAVEGSLRLSLSLLMRYGTYIDTWAWPWPLVDRLGAPVGRCADQSLSSGGAPNNGDGDGNLRRDGCPTADELWWKQACLCAQLLTGGFDDVKKWTDSEKEKDTKTRGVPSLLLMRGEGGSSRRVRGSPTPPPPHTVHTEPTQGEKEQGKPRKEGKANHEEEGTTTTQYLHHDNEMALQVATARTMHLSDCRSMPILRTAPSGLSTSP</sequence>
<evidence type="ECO:0000256" key="1">
    <source>
        <dbReference type="SAM" id="MobiDB-lite"/>
    </source>
</evidence>
<keyword evidence="3" id="KW-1185">Reference proteome</keyword>
<accession>A0A8H6KL91</accession>
<protein>
    <submittedName>
        <fullName evidence="2">Uncharacterized protein</fullName>
    </submittedName>
</protein>
<feature type="region of interest" description="Disordered" evidence="1">
    <location>
        <begin position="1"/>
        <end position="37"/>
    </location>
</feature>
<dbReference type="EMBL" id="WIGM01000213">
    <property type="protein sequence ID" value="KAF6833609.1"/>
    <property type="molecule type" value="Genomic_DNA"/>
</dbReference>
<feature type="compositionally biased region" description="Low complexity" evidence="1">
    <location>
        <begin position="1"/>
        <end position="13"/>
    </location>
</feature>
<reference evidence="2" key="1">
    <citation type="journal article" date="2020" name="Phytopathology">
        <title>Genome Sequence Resources of Colletotrichum truncatum, C. plurivorum, C. musicola, and C. sojae: Four Species Pathogenic to Soybean (Glycine max).</title>
        <authorList>
            <person name="Rogerio F."/>
            <person name="Boufleur T.R."/>
            <person name="Ciampi-Guillardi M."/>
            <person name="Sukno S.A."/>
            <person name="Thon M.R."/>
            <person name="Massola Junior N.S."/>
            <person name="Baroncelli R."/>
        </authorList>
    </citation>
    <scope>NUCLEOTIDE SEQUENCE</scope>
    <source>
        <strain evidence="2">LFN0074</strain>
    </source>
</reference>
<evidence type="ECO:0000313" key="2">
    <source>
        <dbReference type="EMBL" id="KAF6833609.1"/>
    </source>
</evidence>
<proteinExistence type="predicted"/>
<feature type="region of interest" description="Disordered" evidence="1">
    <location>
        <begin position="150"/>
        <end position="226"/>
    </location>
</feature>